<evidence type="ECO:0000313" key="1">
    <source>
        <dbReference type="EMBL" id="EJP26556.1"/>
    </source>
</evidence>
<dbReference type="RefSeq" id="WP_003040700.1">
    <property type="nucleotide sequence ID" value="NZ_ALJO01000004.1"/>
</dbReference>
<reference evidence="1 2" key="1">
    <citation type="submission" date="2012-07" db="EMBL/GenBank/DDBJ databases">
        <authorList>
            <person name="Durkin A.S."/>
            <person name="McCorrison J."/>
            <person name="Torralba M."/>
            <person name="Gillis M."/>
            <person name="Methe B."/>
            <person name="Sutton G."/>
            <person name="Nelson K.E."/>
        </authorList>
    </citation>
    <scope>NUCLEOTIDE SEQUENCE [LARGE SCALE GENOMIC DNA]</scope>
    <source>
        <strain evidence="1 2">SK1138</strain>
    </source>
</reference>
<proteinExistence type="predicted"/>
<name>A0AAD2T8Q5_STRAP</name>
<organism evidence="1 2">
    <name type="scientific">Streptococcus anginosus SK1138</name>
    <dbReference type="NCBI Taxonomy" id="1161422"/>
    <lineage>
        <taxon>Bacteria</taxon>
        <taxon>Bacillati</taxon>
        <taxon>Bacillota</taxon>
        <taxon>Bacilli</taxon>
        <taxon>Lactobacillales</taxon>
        <taxon>Streptococcaceae</taxon>
        <taxon>Streptococcus</taxon>
        <taxon>Streptococcus anginosus group</taxon>
    </lineage>
</organism>
<protein>
    <submittedName>
        <fullName evidence="1">Uncharacterized protein</fullName>
    </submittedName>
</protein>
<dbReference type="AlphaFoldDB" id="A0AAD2T8Q5"/>
<comment type="caution">
    <text evidence="1">The sequence shown here is derived from an EMBL/GenBank/DDBJ whole genome shotgun (WGS) entry which is preliminary data.</text>
</comment>
<sequence length="85" mass="9884">MKKTNSINFTEKIPEVSKQIEEIKITCFYMLSTDLYKIENNKLTEIIIKKFENHPATIMTLIATEDNQLFSKNTNHGKSPKSYTI</sequence>
<dbReference type="Proteomes" id="UP000006614">
    <property type="component" value="Unassembled WGS sequence"/>
</dbReference>
<evidence type="ECO:0000313" key="2">
    <source>
        <dbReference type="Proteomes" id="UP000006614"/>
    </source>
</evidence>
<accession>A0AAD2T8Q5</accession>
<gene>
    <name evidence="1" type="ORF">HMPREF1126_0637</name>
</gene>
<dbReference type="EMBL" id="ALJO01000004">
    <property type="protein sequence ID" value="EJP26556.1"/>
    <property type="molecule type" value="Genomic_DNA"/>
</dbReference>